<dbReference type="InterPro" id="IPR013324">
    <property type="entry name" value="RNA_pol_sigma_r3/r4-like"/>
</dbReference>
<dbReference type="Proteomes" id="UP001501581">
    <property type="component" value="Unassembled WGS sequence"/>
</dbReference>
<gene>
    <name evidence="1" type="ORF">GCM10009668_06970</name>
</gene>
<name>A0ABN1TM62_9ACTN</name>
<reference evidence="1 2" key="1">
    <citation type="journal article" date="2019" name="Int. J. Syst. Evol. Microbiol.">
        <title>The Global Catalogue of Microorganisms (GCM) 10K type strain sequencing project: providing services to taxonomists for standard genome sequencing and annotation.</title>
        <authorList>
            <consortium name="The Broad Institute Genomics Platform"/>
            <consortium name="The Broad Institute Genome Sequencing Center for Infectious Disease"/>
            <person name="Wu L."/>
            <person name="Ma J."/>
        </authorList>
    </citation>
    <scope>NUCLEOTIDE SEQUENCE [LARGE SCALE GENOMIC DNA]</scope>
    <source>
        <strain evidence="1 2">JCM 13008</strain>
    </source>
</reference>
<dbReference type="EMBL" id="BAAALG010000002">
    <property type="protein sequence ID" value="GAA1093968.1"/>
    <property type="molecule type" value="Genomic_DNA"/>
</dbReference>
<sequence length="213" mass="22796">MVARATLIGDVVASRAAADRADLHRTMSAALEEVNDRFAPAVALRITVGDEYQGAFASLAEAVRASLALAVRIGEHYDVRHGIGWGEVAELQQEPRVEDGPGWWAARAAIDAVHAEQERPATSWVRTGLGIAAESALPDAVEPAVRAGLILRDQALARLDGRSVSVLRGLLEDETQREIAERLGISPSAVSQRVRAEGLAALVLADEAWRDAR</sequence>
<dbReference type="Gene3D" id="1.10.10.10">
    <property type="entry name" value="Winged helix-like DNA-binding domain superfamily/Winged helix DNA-binding domain"/>
    <property type="match status" value="1"/>
</dbReference>
<dbReference type="SUPFAM" id="SSF88659">
    <property type="entry name" value="Sigma3 and sigma4 domains of RNA polymerase sigma factors"/>
    <property type="match status" value="1"/>
</dbReference>
<comment type="caution">
    <text evidence="1">The sequence shown here is derived from an EMBL/GenBank/DDBJ whole genome shotgun (WGS) entry which is preliminary data.</text>
</comment>
<protein>
    <submittedName>
        <fullName evidence="1">SatD family protein</fullName>
    </submittedName>
</protein>
<proteinExistence type="predicted"/>
<evidence type="ECO:0000313" key="1">
    <source>
        <dbReference type="EMBL" id="GAA1093968.1"/>
    </source>
</evidence>
<dbReference type="Pfam" id="PF16264">
    <property type="entry name" value="SatD"/>
    <property type="match status" value="1"/>
</dbReference>
<evidence type="ECO:0000313" key="2">
    <source>
        <dbReference type="Proteomes" id="UP001501581"/>
    </source>
</evidence>
<dbReference type="InterPro" id="IPR036388">
    <property type="entry name" value="WH-like_DNA-bd_sf"/>
</dbReference>
<dbReference type="InterPro" id="IPR032580">
    <property type="entry name" value="SatD"/>
</dbReference>
<organism evidence="1 2">
    <name type="scientific">Nocardioides dubius</name>
    <dbReference type="NCBI Taxonomy" id="317019"/>
    <lineage>
        <taxon>Bacteria</taxon>
        <taxon>Bacillati</taxon>
        <taxon>Actinomycetota</taxon>
        <taxon>Actinomycetes</taxon>
        <taxon>Propionibacteriales</taxon>
        <taxon>Nocardioidaceae</taxon>
        <taxon>Nocardioides</taxon>
    </lineage>
</organism>
<keyword evidence="2" id="KW-1185">Reference proteome</keyword>
<accession>A0ABN1TM62</accession>
<dbReference type="RefSeq" id="WP_343991397.1">
    <property type="nucleotide sequence ID" value="NZ_BAAALG010000002.1"/>
</dbReference>